<evidence type="ECO:0000313" key="7">
    <source>
        <dbReference type="EMBL" id="WOJ95799.1"/>
    </source>
</evidence>
<name>A0ABZ0I8F4_9GAMM</name>
<feature type="transmembrane region" description="Helical" evidence="6">
    <location>
        <begin position="363"/>
        <end position="382"/>
    </location>
</feature>
<dbReference type="EMBL" id="CP136865">
    <property type="protein sequence ID" value="WOJ95799.1"/>
    <property type="molecule type" value="Genomic_DNA"/>
</dbReference>
<dbReference type="Gene3D" id="1.20.1250.20">
    <property type="entry name" value="MFS general substrate transporter like domains"/>
    <property type="match status" value="2"/>
</dbReference>
<evidence type="ECO:0000256" key="3">
    <source>
        <dbReference type="ARBA" id="ARBA00022692"/>
    </source>
</evidence>
<feature type="transmembrane region" description="Helical" evidence="6">
    <location>
        <begin position="21"/>
        <end position="41"/>
    </location>
</feature>
<sequence length="402" mass="43021">MIDDTPSESVFDCWQSLAAGLYLSIVGYSVLAGVPVISTAWSELLGFSEVQVGRVAGADLGGLSVGAMLAALLVARVDRRWLLVWAILAAILANLACVYWQSYTATLGLRFFAGMASGVVTGIAVATLGGRQRAARAFNYLLFSFAFVQAGELYLLPRLAMEDIYKLFAMSYLPALLFLLWIPARPAPVLSSMLKAHSPLSVRGDKVPPIVPWLCLAAMALTYVNIGAYWTYIELASADAGLDEEWVSNVLIWVSFFSVLGCLFATLLSDRFGLARPLLATLLLHAATAGMLIAGINEPRFFISLYAFNFLWIFVDVYQMGSVANVDGNGRFASLMPAAQGLGQIVGPNLAASLLALGAGYSGIFFMCALASLAAFAVYALAYQRLSQSAMGGNHGFHGEKS</sequence>
<dbReference type="RefSeq" id="WP_407326498.1">
    <property type="nucleotide sequence ID" value="NZ_CP136865.1"/>
</dbReference>
<protein>
    <submittedName>
        <fullName evidence="7">YbfB/YjiJ family MFS transporter</fullName>
    </submittedName>
</protein>
<feature type="transmembrane region" description="Helical" evidence="6">
    <location>
        <begin position="82"/>
        <end position="101"/>
    </location>
</feature>
<evidence type="ECO:0000256" key="1">
    <source>
        <dbReference type="ARBA" id="ARBA00004651"/>
    </source>
</evidence>
<feature type="transmembrane region" description="Helical" evidence="6">
    <location>
        <begin position="278"/>
        <end position="296"/>
    </location>
</feature>
<feature type="transmembrane region" description="Helical" evidence="6">
    <location>
        <begin position="53"/>
        <end position="75"/>
    </location>
</feature>
<keyword evidence="3 6" id="KW-0812">Transmembrane</keyword>
<feature type="transmembrane region" description="Helical" evidence="6">
    <location>
        <begin position="107"/>
        <end position="130"/>
    </location>
</feature>
<keyword evidence="5 6" id="KW-0472">Membrane</keyword>
<reference evidence="7 8" key="1">
    <citation type="submission" date="2023-10" db="EMBL/GenBank/DDBJ databases">
        <title>Two novel species belonging to the OM43/NOR5 clade.</title>
        <authorList>
            <person name="Park M."/>
        </authorList>
    </citation>
    <scope>NUCLEOTIDE SEQUENCE [LARGE SCALE GENOMIC DNA]</scope>
    <source>
        <strain evidence="7 8">IMCC45268</strain>
    </source>
</reference>
<dbReference type="PANTHER" id="PTHR43124">
    <property type="entry name" value="PURINE EFFLUX PUMP PBUE"/>
    <property type="match status" value="1"/>
</dbReference>
<feature type="transmembrane region" description="Helical" evidence="6">
    <location>
        <begin position="302"/>
        <end position="320"/>
    </location>
</feature>
<accession>A0ABZ0I8F4</accession>
<keyword evidence="4 6" id="KW-1133">Transmembrane helix</keyword>
<evidence type="ECO:0000256" key="2">
    <source>
        <dbReference type="ARBA" id="ARBA00022475"/>
    </source>
</evidence>
<organism evidence="7 8">
    <name type="scientific">Congregibacter brevis</name>
    <dbReference type="NCBI Taxonomy" id="3081201"/>
    <lineage>
        <taxon>Bacteria</taxon>
        <taxon>Pseudomonadati</taxon>
        <taxon>Pseudomonadota</taxon>
        <taxon>Gammaproteobacteria</taxon>
        <taxon>Cellvibrionales</taxon>
        <taxon>Halieaceae</taxon>
        <taxon>Congregibacter</taxon>
    </lineage>
</organism>
<dbReference type="Pfam" id="PF07690">
    <property type="entry name" value="MFS_1"/>
    <property type="match status" value="1"/>
</dbReference>
<dbReference type="PANTHER" id="PTHR43124:SF10">
    <property type="entry name" value="PURINE EFFLUX PUMP PBUE"/>
    <property type="match status" value="1"/>
</dbReference>
<evidence type="ECO:0000256" key="5">
    <source>
        <dbReference type="ARBA" id="ARBA00023136"/>
    </source>
</evidence>
<keyword evidence="8" id="KW-1185">Reference proteome</keyword>
<evidence type="ECO:0000313" key="8">
    <source>
        <dbReference type="Proteomes" id="UP001626549"/>
    </source>
</evidence>
<keyword evidence="2" id="KW-1003">Cell membrane</keyword>
<comment type="subcellular location">
    <subcellularLocation>
        <location evidence="1">Cell membrane</location>
        <topology evidence="1">Multi-pass membrane protein</topology>
    </subcellularLocation>
</comment>
<dbReference type="Proteomes" id="UP001626549">
    <property type="component" value="Chromosome"/>
</dbReference>
<gene>
    <name evidence="7" type="ORF">R0137_11150</name>
</gene>
<dbReference type="InterPro" id="IPR011701">
    <property type="entry name" value="MFS"/>
</dbReference>
<feature type="transmembrane region" description="Helical" evidence="6">
    <location>
        <begin position="168"/>
        <end position="190"/>
    </location>
</feature>
<dbReference type="SUPFAM" id="SSF103473">
    <property type="entry name" value="MFS general substrate transporter"/>
    <property type="match status" value="1"/>
</dbReference>
<dbReference type="InterPro" id="IPR050189">
    <property type="entry name" value="MFS_Efflux_Transporters"/>
</dbReference>
<evidence type="ECO:0000256" key="6">
    <source>
        <dbReference type="SAM" id="Phobius"/>
    </source>
</evidence>
<feature type="transmembrane region" description="Helical" evidence="6">
    <location>
        <begin position="210"/>
        <end position="230"/>
    </location>
</feature>
<proteinExistence type="predicted"/>
<feature type="transmembrane region" description="Helical" evidence="6">
    <location>
        <begin position="250"/>
        <end position="269"/>
    </location>
</feature>
<evidence type="ECO:0000256" key="4">
    <source>
        <dbReference type="ARBA" id="ARBA00022989"/>
    </source>
</evidence>
<dbReference type="InterPro" id="IPR036259">
    <property type="entry name" value="MFS_trans_sf"/>
</dbReference>